<evidence type="ECO:0000256" key="2">
    <source>
        <dbReference type="ARBA" id="ARBA00023145"/>
    </source>
</evidence>
<reference evidence="5" key="3">
    <citation type="submission" date="2020-04" db="EMBL/GenBank/DDBJ databases">
        <authorList>
            <person name="Santos R.A.C."/>
            <person name="Steenwyk J.L."/>
            <person name="Rivero-Menendez O."/>
            <person name="Mead M.E."/>
            <person name="Silva L.P."/>
            <person name="Bastos R.W."/>
            <person name="Alastruey-Izquierdo A."/>
            <person name="Goldman G.H."/>
            <person name="Rokas A."/>
        </authorList>
    </citation>
    <scope>NUCLEOTIDE SEQUENCE</scope>
    <source>
        <strain evidence="5">CNM-CM8927</strain>
    </source>
</reference>
<dbReference type="SUPFAM" id="SSF52743">
    <property type="entry name" value="Subtilisin-like"/>
    <property type="match status" value="1"/>
</dbReference>
<protein>
    <recommendedName>
        <fullName evidence="3">Peptidase S8/S53 domain-containing protein</fullName>
    </recommendedName>
</protein>
<keyword evidence="2" id="KW-0865">Zymogen</keyword>
<reference evidence="5" key="1">
    <citation type="journal article" date="2020" name="bioRxiv">
        <title>Genomic and phenotypic heterogeneity of clinical isolates of the human pathogens Aspergillus fumigatus, Aspergillus lentulus and Aspergillus fumigatiaffinis.</title>
        <authorList>
            <person name="dos Santos R.A.C."/>
            <person name="Steenwyk J.L."/>
            <person name="Rivero-Menendez O."/>
            <person name="Mead M.E."/>
            <person name="Silva L.P."/>
            <person name="Bastos R.W."/>
            <person name="Alastruey-Izquierdo A."/>
            <person name="Goldman G.H."/>
            <person name="Rokas A."/>
        </authorList>
    </citation>
    <scope>NUCLEOTIDE SEQUENCE</scope>
    <source>
        <strain evidence="5">CNM-CM8927</strain>
    </source>
</reference>
<evidence type="ECO:0000259" key="3">
    <source>
        <dbReference type="Pfam" id="PF00082"/>
    </source>
</evidence>
<dbReference type="Proteomes" id="UP000465220">
    <property type="component" value="Unassembled WGS sequence"/>
</dbReference>
<dbReference type="Proteomes" id="UP000649114">
    <property type="component" value="Unassembled WGS sequence"/>
</dbReference>
<proteinExistence type="predicted"/>
<keyword evidence="1" id="KW-0732">Signal</keyword>
<dbReference type="EMBL" id="BLKI01000023">
    <property type="protein sequence ID" value="GFF76654.1"/>
    <property type="molecule type" value="Genomic_DNA"/>
</dbReference>
<comment type="caution">
    <text evidence="5">The sequence shown here is derived from an EMBL/GenBank/DDBJ whole genome shotgun (WGS) entry which is preliminary data.</text>
</comment>
<evidence type="ECO:0000313" key="5">
    <source>
        <dbReference type="EMBL" id="KAF4205534.1"/>
    </source>
</evidence>
<dbReference type="GO" id="GO:0006508">
    <property type="term" value="P:proteolysis"/>
    <property type="evidence" value="ECO:0007669"/>
    <property type="project" value="InterPro"/>
</dbReference>
<evidence type="ECO:0000313" key="4">
    <source>
        <dbReference type="EMBL" id="GFF76654.1"/>
    </source>
</evidence>
<gene>
    <name evidence="5" type="ORF">CNMCM8927_006160</name>
    <name evidence="4" type="ORF">IFM60648_04758</name>
</gene>
<dbReference type="InterPro" id="IPR036852">
    <property type="entry name" value="Peptidase_S8/S53_dom_sf"/>
</dbReference>
<evidence type="ECO:0000256" key="1">
    <source>
        <dbReference type="ARBA" id="ARBA00022729"/>
    </source>
</evidence>
<dbReference type="EMBL" id="JAAAPU010000041">
    <property type="protein sequence ID" value="KAF4205534.1"/>
    <property type="molecule type" value="Genomic_DNA"/>
</dbReference>
<dbReference type="CDD" id="cd00306">
    <property type="entry name" value="Peptidases_S8_S53"/>
    <property type="match status" value="1"/>
</dbReference>
<name>A0AAN5YQN6_ASPLE</name>
<keyword evidence="6" id="KW-1185">Reference proteome</keyword>
<evidence type="ECO:0000313" key="6">
    <source>
        <dbReference type="Proteomes" id="UP000465220"/>
    </source>
</evidence>
<feature type="domain" description="Peptidase S8/S53" evidence="3">
    <location>
        <begin position="357"/>
        <end position="528"/>
    </location>
</feature>
<sequence length="702" mass="75472">MATEVEFSVMGGEVLAPETEIDIHSPRPVNPQGARSAVIVTQDGRNVFFYLQVDELLDNNGEELLHYQKIPVSFHPLVRNVPRSLRVVHASYIAVSEEAIQKLLPGKSVPPGFQYVGFILAFDEKNGDPVSFAFNEKGEQIDGKAVLDKFHQTQLAKLGRLHETLLHKLETVNASQPLSIAVWPEIKLDLTGYDKPNEGEIEKPPEAARALVADAVKARGAIVKIMKDLGATVEETPPEQLVIYATLEVSKVLKLAQTPGVGQVFLDNRTGLNDLVNSEAIGRAAPAQALGYTGQGVRVAVFEAGPSDLTYLAFDGRYTESPEGNDHARLTSAIIKNVEPGKPHGYAPYCSLYSANSYDNAALRWAVGSPQNCTVISQSFHRPDEQHSASLSVDDILKDHLATQWPFPTIVQSAGNVSQASQYVSPKGFNTIIVGSHNDTATAMAGSSAFRNPASPDRDRELPELAANGTGVTAVGLTMSGTSFSASAVAGTAALLQGVNSTLKSWPDGCKAILLASAGPTVSGDTWAEDNLRGIDQSDGSGALNAEIGVLIAQNRQWRDLPPAPRGWDVGSLKDIDFASQSMSKFFYKVAVPDPDPAIPRNVYTVKVALAWDAKFPSNVTRVQSPTVAFLLAIYKSNGGRPVRYSGSFDNNYEIVEFIAMPGEEYHIHIARASGSGTVWYGLAWNVSSSADICPAHVPAME</sequence>
<dbReference type="GO" id="GO:0004252">
    <property type="term" value="F:serine-type endopeptidase activity"/>
    <property type="evidence" value="ECO:0007669"/>
    <property type="project" value="InterPro"/>
</dbReference>
<dbReference type="Pfam" id="PF00082">
    <property type="entry name" value="Peptidase_S8"/>
    <property type="match status" value="1"/>
</dbReference>
<dbReference type="Gene3D" id="3.40.50.200">
    <property type="entry name" value="Peptidase S8/S53 domain"/>
    <property type="match status" value="1"/>
</dbReference>
<accession>A0AAN5YQN6</accession>
<evidence type="ECO:0000313" key="7">
    <source>
        <dbReference type="Proteomes" id="UP000649114"/>
    </source>
</evidence>
<reference evidence="4 6" key="2">
    <citation type="submission" date="2020-01" db="EMBL/GenBank/DDBJ databases">
        <title>Draft genome sequence of Aspergillus lentulus IFM 60648.</title>
        <authorList>
            <person name="Takahashi H."/>
            <person name="Yaguchi T."/>
        </authorList>
    </citation>
    <scope>NUCLEOTIDE SEQUENCE [LARGE SCALE GENOMIC DNA]</scope>
    <source>
        <strain evidence="4 6">IFM 60648</strain>
    </source>
</reference>
<dbReference type="AlphaFoldDB" id="A0AAN5YQN6"/>
<dbReference type="InterPro" id="IPR000209">
    <property type="entry name" value="Peptidase_S8/S53_dom"/>
</dbReference>
<organism evidence="5 7">
    <name type="scientific">Aspergillus lentulus</name>
    <dbReference type="NCBI Taxonomy" id="293939"/>
    <lineage>
        <taxon>Eukaryota</taxon>
        <taxon>Fungi</taxon>
        <taxon>Dikarya</taxon>
        <taxon>Ascomycota</taxon>
        <taxon>Pezizomycotina</taxon>
        <taxon>Eurotiomycetes</taxon>
        <taxon>Eurotiomycetidae</taxon>
        <taxon>Eurotiales</taxon>
        <taxon>Aspergillaceae</taxon>
        <taxon>Aspergillus</taxon>
        <taxon>Aspergillus subgen. Fumigati</taxon>
    </lineage>
</organism>